<dbReference type="SUPFAM" id="SSF52540">
    <property type="entry name" value="P-loop containing nucleoside triphosphate hydrolases"/>
    <property type="match status" value="1"/>
</dbReference>
<keyword evidence="5" id="KW-1133">Transmembrane helix</keyword>
<dbReference type="SMART" id="SM00382">
    <property type="entry name" value="AAA"/>
    <property type="match status" value="1"/>
</dbReference>
<dbReference type="CDD" id="cd03225">
    <property type="entry name" value="ABC_cobalt_CbiO_domain1"/>
    <property type="match status" value="1"/>
</dbReference>
<feature type="transmembrane region" description="Helical" evidence="5">
    <location>
        <begin position="245"/>
        <end position="265"/>
    </location>
</feature>
<dbReference type="Gene3D" id="3.40.50.300">
    <property type="entry name" value="P-loop containing nucleotide triphosphate hydrolases"/>
    <property type="match status" value="1"/>
</dbReference>
<evidence type="ECO:0000256" key="5">
    <source>
        <dbReference type="SAM" id="Phobius"/>
    </source>
</evidence>
<reference evidence="7" key="1">
    <citation type="submission" date="2020-10" db="EMBL/GenBank/DDBJ databases">
        <authorList>
            <person name="Gilroy R."/>
        </authorList>
    </citation>
    <scope>NUCLEOTIDE SEQUENCE</scope>
    <source>
        <strain evidence="7">CHK195-11698</strain>
    </source>
</reference>
<dbReference type="InterPro" id="IPR015856">
    <property type="entry name" value="ABC_transpr_CbiO/EcfA_su"/>
</dbReference>
<evidence type="ECO:0000313" key="8">
    <source>
        <dbReference type="Proteomes" id="UP000824175"/>
    </source>
</evidence>
<dbReference type="GO" id="GO:0005524">
    <property type="term" value="F:ATP binding"/>
    <property type="evidence" value="ECO:0007669"/>
    <property type="project" value="UniProtKB-KW"/>
</dbReference>
<evidence type="ECO:0000256" key="3">
    <source>
        <dbReference type="ARBA" id="ARBA00022741"/>
    </source>
</evidence>
<sequence>MFQMSHIHLAFDRILFEDASITIPEGLTTIITGDNGCGKSTLLDLLAGLRKLPDVQLEGFPHDLADPSWRAQAVGMVAQEPRFPSLKTIRDQFELAAALAHRSIQRTEMLAYLETMRLDLCLEDEVDHLSGGEKQRLALALALVKRPRLLLLDEPTSALEKEDSILFMEVLERVRQHTALTIVMVTHQAWLLEYADWIYRIEDREIQLVFQSGKERKLISPRKAKKMKSWYRILNGRHQCQLSNAWYWFLVAGVSLLWILASHWITASQPRSAYVPDPLGVILINAPSASRDEAIYPAFSQTTLATLAEIELVQRIDPYTSWQVDDQLVKVVYPSQALEHQIMPNEKASYSGLNLPIIKTDGRTDHLLITSEDVGRVSDGSDIPTIYVSYALVEPALSEPDTKISALHLEVAYASELAQLETTLERLNPEWTVLSTRAMQAADASRSQEMARLFTWFTFLLIGMSLVIGVLFCLHENTLAKLDWAILMRMGMSKRQLLLFESTKYAKEGLFAIICLWFEPVLWIQAVTLMGGRILCLLLTLWRLDPLVVLRGKQKSSL</sequence>
<dbReference type="PANTHER" id="PTHR43514">
    <property type="entry name" value="ABC TRANSPORTER I FAMILY MEMBER 10"/>
    <property type="match status" value="1"/>
</dbReference>
<reference evidence="7" key="2">
    <citation type="journal article" date="2021" name="PeerJ">
        <title>Extensive microbial diversity within the chicken gut microbiome revealed by metagenomics and culture.</title>
        <authorList>
            <person name="Gilroy R."/>
            <person name="Ravi A."/>
            <person name="Getino M."/>
            <person name="Pursley I."/>
            <person name="Horton D.L."/>
            <person name="Alikhan N.F."/>
            <person name="Baker D."/>
            <person name="Gharbi K."/>
            <person name="Hall N."/>
            <person name="Watson M."/>
            <person name="Adriaenssens E.M."/>
            <person name="Foster-Nyarko E."/>
            <person name="Jarju S."/>
            <person name="Secka A."/>
            <person name="Antonio M."/>
            <person name="Oren A."/>
            <person name="Chaudhuri R.R."/>
            <person name="La Ragione R."/>
            <person name="Hildebrand F."/>
            <person name="Pallen M.J."/>
        </authorList>
    </citation>
    <scope>NUCLEOTIDE SEQUENCE</scope>
    <source>
        <strain evidence="7">CHK195-11698</strain>
    </source>
</reference>
<dbReference type="AlphaFoldDB" id="A0A9D1HL29"/>
<feature type="transmembrane region" description="Helical" evidence="5">
    <location>
        <begin position="522"/>
        <end position="544"/>
    </location>
</feature>
<dbReference type="InterPro" id="IPR003439">
    <property type="entry name" value="ABC_transporter-like_ATP-bd"/>
</dbReference>
<dbReference type="InterPro" id="IPR003593">
    <property type="entry name" value="AAA+_ATPase"/>
</dbReference>
<evidence type="ECO:0000313" key="7">
    <source>
        <dbReference type="EMBL" id="HIU12480.1"/>
    </source>
</evidence>
<protein>
    <submittedName>
        <fullName evidence="7">ABC transporter ATP-binding protein</fullName>
    </submittedName>
</protein>
<keyword evidence="2" id="KW-0813">Transport</keyword>
<evidence type="ECO:0000256" key="4">
    <source>
        <dbReference type="ARBA" id="ARBA00022840"/>
    </source>
</evidence>
<comment type="subcellular location">
    <subcellularLocation>
        <location evidence="1">Cell membrane</location>
        <topology evidence="1">Peripheral membrane protein</topology>
    </subcellularLocation>
</comment>
<dbReference type="Proteomes" id="UP000824175">
    <property type="component" value="Unassembled WGS sequence"/>
</dbReference>
<keyword evidence="5" id="KW-0472">Membrane</keyword>
<dbReference type="InterPro" id="IPR050334">
    <property type="entry name" value="Molybdenum_import_ModC"/>
</dbReference>
<keyword evidence="5" id="KW-0812">Transmembrane</keyword>
<name>A0A9D1HL29_9FIRM</name>
<organism evidence="7 8">
    <name type="scientific">Candidatus Fimiplasma intestinipullorum</name>
    <dbReference type="NCBI Taxonomy" id="2840825"/>
    <lineage>
        <taxon>Bacteria</taxon>
        <taxon>Bacillati</taxon>
        <taxon>Bacillota</taxon>
        <taxon>Clostridia</taxon>
        <taxon>Eubacteriales</taxon>
        <taxon>Candidatus Fimiplasma</taxon>
    </lineage>
</organism>
<feature type="transmembrane region" description="Helical" evidence="5">
    <location>
        <begin position="453"/>
        <end position="472"/>
    </location>
</feature>
<comment type="caution">
    <text evidence="7">The sequence shown here is derived from an EMBL/GenBank/DDBJ whole genome shotgun (WGS) entry which is preliminary data.</text>
</comment>
<keyword evidence="4 7" id="KW-0067">ATP-binding</keyword>
<proteinExistence type="predicted"/>
<dbReference type="PANTHER" id="PTHR43514:SF4">
    <property type="entry name" value="ABC TRANSPORTER I FAMILY MEMBER 10"/>
    <property type="match status" value="1"/>
</dbReference>
<dbReference type="GO" id="GO:0005886">
    <property type="term" value="C:plasma membrane"/>
    <property type="evidence" value="ECO:0007669"/>
    <property type="project" value="UniProtKB-SubCell"/>
</dbReference>
<accession>A0A9D1HL29</accession>
<dbReference type="InterPro" id="IPR027417">
    <property type="entry name" value="P-loop_NTPase"/>
</dbReference>
<evidence type="ECO:0000256" key="1">
    <source>
        <dbReference type="ARBA" id="ARBA00004202"/>
    </source>
</evidence>
<dbReference type="PROSITE" id="PS00211">
    <property type="entry name" value="ABC_TRANSPORTER_1"/>
    <property type="match status" value="1"/>
</dbReference>
<dbReference type="InterPro" id="IPR017871">
    <property type="entry name" value="ABC_transporter-like_CS"/>
</dbReference>
<dbReference type="GO" id="GO:0016887">
    <property type="term" value="F:ATP hydrolysis activity"/>
    <property type="evidence" value="ECO:0007669"/>
    <property type="project" value="InterPro"/>
</dbReference>
<gene>
    <name evidence="7" type="ORF">IAD15_00165</name>
</gene>
<dbReference type="PROSITE" id="PS50893">
    <property type="entry name" value="ABC_TRANSPORTER_2"/>
    <property type="match status" value="1"/>
</dbReference>
<feature type="domain" description="ABC transporter" evidence="6">
    <location>
        <begin position="1"/>
        <end position="228"/>
    </location>
</feature>
<evidence type="ECO:0000256" key="2">
    <source>
        <dbReference type="ARBA" id="ARBA00022448"/>
    </source>
</evidence>
<dbReference type="Pfam" id="PF00005">
    <property type="entry name" value="ABC_tran"/>
    <property type="match status" value="1"/>
</dbReference>
<keyword evidence="3" id="KW-0547">Nucleotide-binding</keyword>
<evidence type="ECO:0000259" key="6">
    <source>
        <dbReference type="PROSITE" id="PS50893"/>
    </source>
</evidence>
<dbReference type="EMBL" id="DVMJ01000001">
    <property type="protein sequence ID" value="HIU12480.1"/>
    <property type="molecule type" value="Genomic_DNA"/>
</dbReference>
<dbReference type="GO" id="GO:0022857">
    <property type="term" value="F:transmembrane transporter activity"/>
    <property type="evidence" value="ECO:0007669"/>
    <property type="project" value="UniProtKB-ARBA"/>
</dbReference>